<reference evidence="1" key="1">
    <citation type="journal article" date="2015" name="Nature">
        <title>Complex archaea that bridge the gap between prokaryotes and eukaryotes.</title>
        <authorList>
            <person name="Spang A."/>
            <person name="Saw J.H."/>
            <person name="Jorgensen S.L."/>
            <person name="Zaremba-Niedzwiedzka K."/>
            <person name="Martijn J."/>
            <person name="Lind A.E."/>
            <person name="van Eijk R."/>
            <person name="Schleper C."/>
            <person name="Guy L."/>
            <person name="Ettema T.J."/>
        </authorList>
    </citation>
    <scope>NUCLEOTIDE SEQUENCE</scope>
</reference>
<organism evidence="1">
    <name type="scientific">marine sediment metagenome</name>
    <dbReference type="NCBI Taxonomy" id="412755"/>
    <lineage>
        <taxon>unclassified sequences</taxon>
        <taxon>metagenomes</taxon>
        <taxon>ecological metagenomes</taxon>
    </lineage>
</organism>
<name>A0A0F9D6H2_9ZZZZ</name>
<evidence type="ECO:0000313" key="1">
    <source>
        <dbReference type="EMBL" id="KKL57194.1"/>
    </source>
</evidence>
<comment type="caution">
    <text evidence="1">The sequence shown here is derived from an EMBL/GenBank/DDBJ whole genome shotgun (WGS) entry which is preliminary data.</text>
</comment>
<dbReference type="AlphaFoldDB" id="A0A0F9D6H2"/>
<dbReference type="PROSITE" id="PS51257">
    <property type="entry name" value="PROKAR_LIPOPROTEIN"/>
    <property type="match status" value="1"/>
</dbReference>
<sequence length="53" mass="6288">MKRILLLLLLAVMLISVGCNCSKEWQVYPEDEIRNRAAIKLDKTRGYSRRMYK</sequence>
<proteinExistence type="predicted"/>
<accession>A0A0F9D6H2</accession>
<gene>
    <name evidence="1" type="ORF">LCGC14_2237820</name>
</gene>
<protein>
    <submittedName>
        <fullName evidence="1">Uncharacterized protein</fullName>
    </submittedName>
</protein>
<dbReference type="EMBL" id="LAZR01030245">
    <property type="protein sequence ID" value="KKL57194.1"/>
    <property type="molecule type" value="Genomic_DNA"/>
</dbReference>